<evidence type="ECO:0000256" key="1">
    <source>
        <dbReference type="SAM" id="MobiDB-lite"/>
    </source>
</evidence>
<proteinExistence type="predicted"/>
<evidence type="ECO:0000313" key="2">
    <source>
        <dbReference type="EMBL" id="KAI4537349.1"/>
    </source>
</evidence>
<gene>
    <name evidence="2" type="ORF">MG293_012212</name>
</gene>
<reference evidence="2" key="1">
    <citation type="submission" date="2022-03" db="EMBL/GenBank/DDBJ databases">
        <title>Genomic analyses of argali, domestic sheep and their hybrids provide insights into chromosomal evolution, heterosis and genetic basis of agronomic traits.</title>
        <authorList>
            <person name="Li M."/>
        </authorList>
    </citation>
    <scope>NUCLEOTIDE SEQUENCE</scope>
    <source>
        <strain evidence="2">CAU-MHL-2022a</strain>
        <tissue evidence="2">Skin</tissue>
    </source>
</reference>
<dbReference type="Proteomes" id="UP001214576">
    <property type="component" value="Unassembled WGS sequence"/>
</dbReference>
<accession>A0AAD4U3X6</accession>
<evidence type="ECO:0000313" key="3">
    <source>
        <dbReference type="Proteomes" id="UP001214576"/>
    </source>
</evidence>
<comment type="caution">
    <text evidence="2">The sequence shown here is derived from an EMBL/GenBank/DDBJ whole genome shotgun (WGS) entry which is preliminary data.</text>
</comment>
<sequence>MKEGLDKARLGCLLERPPPPAQVFPACFDVHTDWIARHSSLRVKIKLLDLEALTEEADEARNCGGFRWKHSLSKWMNEETPSKAQYSRRFHVNFSNQEAGEAAVIFLSTDVQLDTERKDVKPTSCSCAAKDCLAPGVSKQTGNGPDGASVGPATSR</sequence>
<feature type="region of interest" description="Disordered" evidence="1">
    <location>
        <begin position="134"/>
        <end position="156"/>
    </location>
</feature>
<dbReference type="AlphaFoldDB" id="A0AAD4U3X6"/>
<keyword evidence="3" id="KW-1185">Reference proteome</keyword>
<dbReference type="EMBL" id="JAKZEL010000014">
    <property type="protein sequence ID" value="KAI4537349.1"/>
    <property type="molecule type" value="Genomic_DNA"/>
</dbReference>
<organism evidence="2 3">
    <name type="scientific">Ovis ammon polii</name>
    <dbReference type="NCBI Taxonomy" id="230172"/>
    <lineage>
        <taxon>Eukaryota</taxon>
        <taxon>Metazoa</taxon>
        <taxon>Chordata</taxon>
        <taxon>Craniata</taxon>
        <taxon>Vertebrata</taxon>
        <taxon>Euteleostomi</taxon>
        <taxon>Mammalia</taxon>
        <taxon>Eutheria</taxon>
        <taxon>Laurasiatheria</taxon>
        <taxon>Artiodactyla</taxon>
        <taxon>Ruminantia</taxon>
        <taxon>Pecora</taxon>
        <taxon>Bovidae</taxon>
        <taxon>Caprinae</taxon>
        <taxon>Ovis</taxon>
    </lineage>
</organism>
<protein>
    <submittedName>
        <fullName evidence="2">Uncharacterized protein</fullName>
    </submittedName>
</protein>
<name>A0AAD4U3X6_OVIAM</name>